<sequence length="87" mass="9801">MVALPHYDSKETGLTPLLLFRHVPMPSLLPRRDGGPDAQVVLFSTMTAIGFLLLSSVTFVLYRRRRNYGKEFDDPKNPATSSHLMVL</sequence>
<name>A0ABR1RXS3_9PEZI</name>
<dbReference type="NCBIfam" id="TIGR01167">
    <property type="entry name" value="LPXTG_anchor"/>
    <property type="match status" value="1"/>
</dbReference>
<proteinExistence type="predicted"/>
<keyword evidence="1" id="KW-0472">Membrane</keyword>
<protein>
    <submittedName>
        <fullName evidence="2">Uncharacterized protein</fullName>
    </submittedName>
</protein>
<keyword evidence="3" id="KW-1185">Reference proteome</keyword>
<evidence type="ECO:0000313" key="3">
    <source>
        <dbReference type="Proteomes" id="UP001444661"/>
    </source>
</evidence>
<organism evidence="2 3">
    <name type="scientific">Apiospora rasikravindrae</name>
    <dbReference type="NCBI Taxonomy" id="990691"/>
    <lineage>
        <taxon>Eukaryota</taxon>
        <taxon>Fungi</taxon>
        <taxon>Dikarya</taxon>
        <taxon>Ascomycota</taxon>
        <taxon>Pezizomycotina</taxon>
        <taxon>Sordariomycetes</taxon>
        <taxon>Xylariomycetidae</taxon>
        <taxon>Amphisphaeriales</taxon>
        <taxon>Apiosporaceae</taxon>
        <taxon>Apiospora</taxon>
    </lineage>
</organism>
<accession>A0ABR1RXS3</accession>
<feature type="transmembrane region" description="Helical" evidence="1">
    <location>
        <begin position="40"/>
        <end position="62"/>
    </location>
</feature>
<reference evidence="2 3" key="1">
    <citation type="submission" date="2023-01" db="EMBL/GenBank/DDBJ databases">
        <title>Analysis of 21 Apiospora genomes using comparative genomics revels a genus with tremendous synthesis potential of carbohydrate active enzymes and secondary metabolites.</title>
        <authorList>
            <person name="Sorensen T."/>
        </authorList>
    </citation>
    <scope>NUCLEOTIDE SEQUENCE [LARGE SCALE GENOMIC DNA]</scope>
    <source>
        <strain evidence="2 3">CBS 33761</strain>
    </source>
</reference>
<gene>
    <name evidence="2" type="ORF">PG993_013305</name>
</gene>
<dbReference type="Proteomes" id="UP001444661">
    <property type="component" value="Unassembled WGS sequence"/>
</dbReference>
<keyword evidence="1" id="KW-0812">Transmembrane</keyword>
<comment type="caution">
    <text evidence="2">The sequence shown here is derived from an EMBL/GenBank/DDBJ whole genome shotgun (WGS) entry which is preliminary data.</text>
</comment>
<dbReference type="EMBL" id="JAQQWK010000012">
    <property type="protein sequence ID" value="KAK8022538.1"/>
    <property type="molecule type" value="Genomic_DNA"/>
</dbReference>
<keyword evidence="1" id="KW-1133">Transmembrane helix</keyword>
<evidence type="ECO:0000313" key="2">
    <source>
        <dbReference type="EMBL" id="KAK8022538.1"/>
    </source>
</evidence>
<evidence type="ECO:0000256" key="1">
    <source>
        <dbReference type="SAM" id="Phobius"/>
    </source>
</evidence>